<dbReference type="EMBL" id="CAJNOQ010019878">
    <property type="protein sequence ID" value="CAF1458728.1"/>
    <property type="molecule type" value="Genomic_DNA"/>
</dbReference>
<dbReference type="SMART" id="SM00413">
    <property type="entry name" value="ETS"/>
    <property type="match status" value="1"/>
</dbReference>
<dbReference type="GO" id="GO:0030154">
    <property type="term" value="P:cell differentiation"/>
    <property type="evidence" value="ECO:0007669"/>
    <property type="project" value="TreeGrafter"/>
</dbReference>
<evidence type="ECO:0000313" key="8">
    <source>
        <dbReference type="Proteomes" id="UP000663829"/>
    </source>
</evidence>
<organism evidence="6 8">
    <name type="scientific">Didymodactylos carnosus</name>
    <dbReference type="NCBI Taxonomy" id="1234261"/>
    <lineage>
        <taxon>Eukaryota</taxon>
        <taxon>Metazoa</taxon>
        <taxon>Spiralia</taxon>
        <taxon>Gnathifera</taxon>
        <taxon>Rotifera</taxon>
        <taxon>Eurotatoria</taxon>
        <taxon>Bdelloidea</taxon>
        <taxon>Philodinida</taxon>
        <taxon>Philodinidae</taxon>
        <taxon>Didymodactylos</taxon>
    </lineage>
</organism>
<evidence type="ECO:0000256" key="4">
    <source>
        <dbReference type="SAM" id="MobiDB-lite"/>
    </source>
</evidence>
<feature type="region of interest" description="Disordered" evidence="4">
    <location>
        <begin position="1"/>
        <end position="21"/>
    </location>
</feature>
<dbReference type="Proteomes" id="UP000681722">
    <property type="component" value="Unassembled WGS sequence"/>
</dbReference>
<dbReference type="PROSITE" id="PS50061">
    <property type="entry name" value="ETS_DOMAIN_3"/>
    <property type="match status" value="1"/>
</dbReference>
<gene>
    <name evidence="6" type="ORF">GPM918_LOCUS35001</name>
    <name evidence="7" type="ORF">SRO942_LOCUS35717</name>
</gene>
<dbReference type="Pfam" id="PF00178">
    <property type="entry name" value="Ets"/>
    <property type="match status" value="1"/>
</dbReference>
<evidence type="ECO:0000313" key="6">
    <source>
        <dbReference type="EMBL" id="CAF1458728.1"/>
    </source>
</evidence>
<dbReference type="InterPro" id="IPR036390">
    <property type="entry name" value="WH_DNA-bd_sf"/>
</dbReference>
<dbReference type="InterPro" id="IPR036388">
    <property type="entry name" value="WH-like_DNA-bd_sf"/>
</dbReference>
<dbReference type="GO" id="GO:0000981">
    <property type="term" value="F:DNA-binding transcription factor activity, RNA polymerase II-specific"/>
    <property type="evidence" value="ECO:0007669"/>
    <property type="project" value="TreeGrafter"/>
</dbReference>
<dbReference type="SUPFAM" id="SSF46785">
    <property type="entry name" value="Winged helix' DNA-binding domain"/>
    <property type="match status" value="1"/>
</dbReference>
<dbReference type="Proteomes" id="UP000663829">
    <property type="component" value="Unassembled WGS sequence"/>
</dbReference>
<sequence>CPVTSIAADQQQESLSSVDQPVELRTPDILDKNNPFSASQPSTILDLNEYRTGNSELEADSVCWNDYINDIPDDVYEDDTNSLIDLIDESFSSLPSSAVSSLTTELSNALALESREWITEDPETKKRRRPLLFEFLHMLLDKPQYREYVSYVNTKQGIFKLHKPNEIAALWKDVKGRNTIHDMTYEKLARALRFYYKTGVIVQTPGRHTFQFGPKSGFGSLWTPKE</sequence>
<evidence type="ECO:0000313" key="7">
    <source>
        <dbReference type="EMBL" id="CAF4329755.1"/>
    </source>
</evidence>
<reference evidence="6" key="1">
    <citation type="submission" date="2021-02" db="EMBL/GenBank/DDBJ databases">
        <authorList>
            <person name="Nowell W R."/>
        </authorList>
    </citation>
    <scope>NUCLEOTIDE SEQUENCE</scope>
</reference>
<feature type="compositionally biased region" description="Polar residues" evidence="4">
    <location>
        <begin position="7"/>
        <end position="19"/>
    </location>
</feature>
<keyword evidence="8" id="KW-1185">Reference proteome</keyword>
<dbReference type="EMBL" id="CAJOBC010085337">
    <property type="protein sequence ID" value="CAF4329755.1"/>
    <property type="molecule type" value="Genomic_DNA"/>
</dbReference>
<dbReference type="OrthoDB" id="5961210at2759"/>
<name>A0A815Q5V1_9BILA</name>
<evidence type="ECO:0000256" key="3">
    <source>
        <dbReference type="RuleBase" id="RU004019"/>
    </source>
</evidence>
<dbReference type="GO" id="GO:0043565">
    <property type="term" value="F:sequence-specific DNA binding"/>
    <property type="evidence" value="ECO:0007669"/>
    <property type="project" value="InterPro"/>
</dbReference>
<comment type="similarity">
    <text evidence="1 3">Belongs to the ETS family.</text>
</comment>
<comment type="caution">
    <text evidence="6">The sequence shown here is derived from an EMBL/GenBank/DDBJ whole genome shotgun (WGS) entry which is preliminary data.</text>
</comment>
<evidence type="ECO:0000256" key="2">
    <source>
        <dbReference type="ARBA" id="ARBA00023125"/>
    </source>
</evidence>
<keyword evidence="3" id="KW-0539">Nucleus</keyword>
<keyword evidence="2 3" id="KW-0238">DNA-binding</keyword>
<comment type="subcellular location">
    <subcellularLocation>
        <location evidence="3">Nucleus</location>
    </subcellularLocation>
</comment>
<dbReference type="PRINTS" id="PR00454">
    <property type="entry name" value="ETSDOMAIN"/>
</dbReference>
<dbReference type="AlphaFoldDB" id="A0A815Q5V1"/>
<dbReference type="Gene3D" id="1.10.10.10">
    <property type="entry name" value="Winged helix-like DNA-binding domain superfamily/Winged helix DNA-binding domain"/>
    <property type="match status" value="1"/>
</dbReference>
<feature type="domain" description="ETS" evidence="5">
    <location>
        <begin position="130"/>
        <end position="213"/>
    </location>
</feature>
<evidence type="ECO:0000259" key="5">
    <source>
        <dbReference type="PROSITE" id="PS50061"/>
    </source>
</evidence>
<dbReference type="PANTHER" id="PTHR11849">
    <property type="entry name" value="ETS"/>
    <property type="match status" value="1"/>
</dbReference>
<dbReference type="GO" id="GO:0005634">
    <property type="term" value="C:nucleus"/>
    <property type="evidence" value="ECO:0007669"/>
    <property type="project" value="UniProtKB-SubCell"/>
</dbReference>
<feature type="non-terminal residue" evidence="6">
    <location>
        <position position="1"/>
    </location>
</feature>
<dbReference type="InterPro" id="IPR000418">
    <property type="entry name" value="Ets_dom"/>
</dbReference>
<dbReference type="InterPro" id="IPR046328">
    <property type="entry name" value="ETS_fam"/>
</dbReference>
<evidence type="ECO:0000256" key="1">
    <source>
        <dbReference type="ARBA" id="ARBA00005562"/>
    </source>
</evidence>
<accession>A0A815Q5V1</accession>
<proteinExistence type="inferred from homology"/>
<protein>
    <recommendedName>
        <fullName evidence="5">ETS domain-containing protein</fullName>
    </recommendedName>
</protein>